<accession>A0ABD3GT55</accession>
<keyword evidence="3" id="KW-1185">Reference proteome</keyword>
<evidence type="ECO:0000313" key="2">
    <source>
        <dbReference type="EMBL" id="KAL3681275.1"/>
    </source>
</evidence>
<organism evidence="2 3">
    <name type="scientific">Riccia sorocarpa</name>
    <dbReference type="NCBI Taxonomy" id="122646"/>
    <lineage>
        <taxon>Eukaryota</taxon>
        <taxon>Viridiplantae</taxon>
        <taxon>Streptophyta</taxon>
        <taxon>Embryophyta</taxon>
        <taxon>Marchantiophyta</taxon>
        <taxon>Marchantiopsida</taxon>
        <taxon>Marchantiidae</taxon>
        <taxon>Marchantiales</taxon>
        <taxon>Ricciaceae</taxon>
        <taxon>Riccia</taxon>
    </lineage>
</organism>
<sequence length="146" mass="16037">MQETHLEDSKLKFLMSTIVSSYQTLAGTSVGRTRGVALLCRDEINVLEWRADVESQESNSPLTVLYSDHLCISATLDIDTSLEMGDGTRRSGYFKADVTVMQENLEMLKETWRKSEEENRGLGAAERFLRGPGNTGDGGKLAGTGS</sequence>
<dbReference type="Proteomes" id="UP001633002">
    <property type="component" value="Unassembled WGS sequence"/>
</dbReference>
<reference evidence="2 3" key="1">
    <citation type="submission" date="2024-09" db="EMBL/GenBank/DDBJ databases">
        <title>Chromosome-scale assembly of Riccia sorocarpa.</title>
        <authorList>
            <person name="Paukszto L."/>
        </authorList>
    </citation>
    <scope>NUCLEOTIDE SEQUENCE [LARGE SCALE GENOMIC DNA]</scope>
    <source>
        <strain evidence="2">LP-2024</strain>
        <tissue evidence="2">Aerial parts of the thallus</tissue>
    </source>
</reference>
<comment type="caution">
    <text evidence="2">The sequence shown here is derived from an EMBL/GenBank/DDBJ whole genome shotgun (WGS) entry which is preliminary data.</text>
</comment>
<proteinExistence type="predicted"/>
<name>A0ABD3GT55_9MARC</name>
<gene>
    <name evidence="2" type="ORF">R1sor_024231</name>
</gene>
<protein>
    <submittedName>
        <fullName evidence="2">Uncharacterized protein</fullName>
    </submittedName>
</protein>
<feature type="region of interest" description="Disordered" evidence="1">
    <location>
        <begin position="123"/>
        <end position="146"/>
    </location>
</feature>
<dbReference type="EMBL" id="JBJQOH010000007">
    <property type="protein sequence ID" value="KAL3681275.1"/>
    <property type="molecule type" value="Genomic_DNA"/>
</dbReference>
<dbReference type="AlphaFoldDB" id="A0ABD3GT55"/>
<feature type="compositionally biased region" description="Gly residues" evidence="1">
    <location>
        <begin position="133"/>
        <end position="146"/>
    </location>
</feature>
<evidence type="ECO:0000313" key="3">
    <source>
        <dbReference type="Proteomes" id="UP001633002"/>
    </source>
</evidence>
<evidence type="ECO:0000256" key="1">
    <source>
        <dbReference type="SAM" id="MobiDB-lite"/>
    </source>
</evidence>